<dbReference type="EMBL" id="JACEFO010001778">
    <property type="protein sequence ID" value="KAF8703552.1"/>
    <property type="molecule type" value="Genomic_DNA"/>
</dbReference>
<dbReference type="Gene3D" id="3.30.50.10">
    <property type="entry name" value="Erythroid Transcription Factor GATA-1, subunit A"/>
    <property type="match status" value="1"/>
</dbReference>
<evidence type="ECO:0000259" key="2">
    <source>
        <dbReference type="SMART" id="SM00401"/>
    </source>
</evidence>
<protein>
    <recommendedName>
        <fullName evidence="2">GATA-type domain-containing protein</fullName>
    </recommendedName>
</protein>
<feature type="region of interest" description="Disordered" evidence="1">
    <location>
        <begin position="36"/>
        <end position="137"/>
    </location>
</feature>
<feature type="compositionally biased region" description="Low complexity" evidence="1">
    <location>
        <begin position="92"/>
        <end position="109"/>
    </location>
</feature>
<dbReference type="Proteomes" id="UP000636709">
    <property type="component" value="Unassembled WGS sequence"/>
</dbReference>
<dbReference type="SMART" id="SM00401">
    <property type="entry name" value="ZnF_GATA"/>
    <property type="match status" value="1"/>
</dbReference>
<dbReference type="GO" id="GO:0008270">
    <property type="term" value="F:zinc ion binding"/>
    <property type="evidence" value="ECO:0007669"/>
    <property type="project" value="InterPro"/>
</dbReference>
<name>A0A835BNM1_9POAL</name>
<dbReference type="GO" id="GO:0006355">
    <property type="term" value="P:regulation of DNA-templated transcription"/>
    <property type="evidence" value="ECO:0007669"/>
    <property type="project" value="InterPro"/>
</dbReference>
<proteinExistence type="predicted"/>
<evidence type="ECO:0000313" key="3">
    <source>
        <dbReference type="EMBL" id="KAF8703552.1"/>
    </source>
</evidence>
<feature type="region of interest" description="Disordered" evidence="1">
    <location>
        <begin position="196"/>
        <end position="216"/>
    </location>
</feature>
<dbReference type="PANTHER" id="PTHR46855">
    <property type="entry name" value="OSJNBB0038F03.10 PROTEIN"/>
    <property type="match status" value="1"/>
</dbReference>
<feature type="domain" description="GATA-type" evidence="2">
    <location>
        <begin position="4"/>
        <end position="46"/>
    </location>
</feature>
<dbReference type="PANTHER" id="PTHR46855:SF1">
    <property type="entry name" value="GATA TRANSCRIPTION FACTOR 26"/>
    <property type="match status" value="1"/>
</dbReference>
<dbReference type="GO" id="GO:0043565">
    <property type="term" value="F:sequence-specific DNA binding"/>
    <property type="evidence" value="ECO:0007669"/>
    <property type="project" value="InterPro"/>
</dbReference>
<dbReference type="Pfam" id="PF00320">
    <property type="entry name" value="GATA"/>
    <property type="match status" value="1"/>
</dbReference>
<dbReference type="OrthoDB" id="515401at2759"/>
<dbReference type="InterPro" id="IPR000679">
    <property type="entry name" value="Znf_GATA"/>
</dbReference>
<sequence>MGYDGSGTPLWRNGPADKPVLCNACGSRWRTKGSLANYTPMHRKDDIDDDEPRVSKLKPPTLKMKSQKKKTNHIIMENRPFSDQNFRKMGDADPSNGSSSASAMSYSESFTPGAVDASEMSGPAQSHAWESLVPSRKRSCVTRLKPSPVEKLAEDLNSIMHEEPFYYLSGSSEEDLLYHSETPVGSLEIGSGSVLLRHPNSKSSEEESEASSIPADDKSYITSESFSGSASFVVHSGNKETVNLKAATVTPKSSPLHIEDNARRDTFQFGNQHILERIDSSLVSVDLVVYIISSHFHIFWVNAYIDLQACLYMDNYVFLLVKEKEIKEIGGAENFSESIGFANSTMKPLTKIP</sequence>
<keyword evidence="4" id="KW-1185">Reference proteome</keyword>
<evidence type="ECO:0000256" key="1">
    <source>
        <dbReference type="SAM" id="MobiDB-lite"/>
    </source>
</evidence>
<dbReference type="AlphaFoldDB" id="A0A835BNM1"/>
<evidence type="ECO:0000313" key="4">
    <source>
        <dbReference type="Proteomes" id="UP000636709"/>
    </source>
</evidence>
<gene>
    <name evidence="3" type="ORF">HU200_032366</name>
</gene>
<accession>A0A835BNM1</accession>
<comment type="caution">
    <text evidence="3">The sequence shown here is derived from an EMBL/GenBank/DDBJ whole genome shotgun (WGS) entry which is preliminary data.</text>
</comment>
<reference evidence="3" key="1">
    <citation type="submission" date="2020-07" db="EMBL/GenBank/DDBJ databases">
        <title>Genome sequence and genetic diversity analysis of an under-domesticated orphan crop, white fonio (Digitaria exilis).</title>
        <authorList>
            <person name="Bennetzen J.L."/>
            <person name="Chen S."/>
            <person name="Ma X."/>
            <person name="Wang X."/>
            <person name="Yssel A.E.J."/>
            <person name="Chaluvadi S.R."/>
            <person name="Johnson M."/>
            <person name="Gangashetty P."/>
            <person name="Hamidou F."/>
            <person name="Sanogo M.D."/>
            <person name="Zwaenepoel A."/>
            <person name="Wallace J."/>
            <person name="Van De Peer Y."/>
            <person name="Van Deynze A."/>
        </authorList>
    </citation>
    <scope>NUCLEOTIDE SEQUENCE</scope>
    <source>
        <tissue evidence="3">Leaves</tissue>
    </source>
</reference>
<dbReference type="SUPFAM" id="SSF57716">
    <property type="entry name" value="Glucocorticoid receptor-like (DNA-binding domain)"/>
    <property type="match status" value="1"/>
</dbReference>
<dbReference type="CDD" id="cd00202">
    <property type="entry name" value="ZnF_GATA"/>
    <property type="match status" value="1"/>
</dbReference>
<dbReference type="InterPro" id="IPR013088">
    <property type="entry name" value="Znf_NHR/GATA"/>
</dbReference>
<dbReference type="InterPro" id="IPR044589">
    <property type="entry name" value="GATA26/27"/>
</dbReference>
<organism evidence="3 4">
    <name type="scientific">Digitaria exilis</name>
    <dbReference type="NCBI Taxonomy" id="1010633"/>
    <lineage>
        <taxon>Eukaryota</taxon>
        <taxon>Viridiplantae</taxon>
        <taxon>Streptophyta</taxon>
        <taxon>Embryophyta</taxon>
        <taxon>Tracheophyta</taxon>
        <taxon>Spermatophyta</taxon>
        <taxon>Magnoliopsida</taxon>
        <taxon>Liliopsida</taxon>
        <taxon>Poales</taxon>
        <taxon>Poaceae</taxon>
        <taxon>PACMAD clade</taxon>
        <taxon>Panicoideae</taxon>
        <taxon>Panicodae</taxon>
        <taxon>Paniceae</taxon>
        <taxon>Anthephorinae</taxon>
        <taxon>Digitaria</taxon>
    </lineage>
</organism>